<accession>A0A9X5I547</accession>
<feature type="domain" description="Cas12f1-like TNB" evidence="8">
    <location>
        <begin position="347"/>
        <end position="412"/>
    </location>
</feature>
<evidence type="ECO:0000313" key="11">
    <source>
        <dbReference type="EMBL" id="NHC35625.1"/>
    </source>
</evidence>
<dbReference type="InterPro" id="IPR021027">
    <property type="entry name" value="Transposase_put_HTH"/>
</dbReference>
<feature type="domain" description="Probable transposase IS891/IS1136/IS1341" evidence="7">
    <location>
        <begin position="205"/>
        <end position="313"/>
    </location>
</feature>
<evidence type="ECO:0000256" key="2">
    <source>
        <dbReference type="ARBA" id="ARBA00022578"/>
    </source>
</evidence>
<dbReference type="GO" id="GO:0003677">
    <property type="term" value="F:DNA binding"/>
    <property type="evidence" value="ECO:0007669"/>
    <property type="project" value="UniProtKB-KW"/>
</dbReference>
<evidence type="ECO:0000313" key="10">
    <source>
        <dbReference type="EMBL" id="NHC35465.1"/>
    </source>
</evidence>
<dbReference type="AlphaFoldDB" id="A0A9X5I547"/>
<evidence type="ECO:0000313" key="13">
    <source>
        <dbReference type="Proteomes" id="UP000031532"/>
    </source>
</evidence>
<evidence type="ECO:0000259" key="8">
    <source>
        <dbReference type="Pfam" id="PF07282"/>
    </source>
</evidence>
<dbReference type="NCBIfam" id="NF040570">
    <property type="entry name" value="guided_TnpB"/>
    <property type="match status" value="1"/>
</dbReference>
<sequence length="470" mass="53324">MLVGYIYKLNPSPSQSAVMEKHVEMLRLQYNFRIRERAQAYEQAKSPVLGNYCDLATSSECCPLTCSVSKNALYGSPWTASGKKRSALAQQDADLPNLKRERPWYGQIQHHVLQQMLRRVDDAFQRFFRGEAGYPKPKRRSKFRSFSYPPGDVRFQGNRVRLPGIGWCRFFQSRPFPDGFTVKTVTVRSKADGWYISVRLQDNSVPTTPTPLAVKSAIGVDVGIAKLASIDTGEIIPNPGFLKSSSRRRRILHRRASRKRKGSKNRRKAYKKLACLEQKIERRRTDYQWKVAHKLTRTTDLIIFEDLNIKRMMARCKPKVDPETGRYLHNGQAAKRGLNRVIGDAAWGELKQKTIVVAAKSGVLIHSIHPRHTSQECSCCGYKSPTNRDQEKFLCESCGHIADADIDAAVVIRQRGLKELGISLPLLGVPQKVTPEKPVARQGKSATLVAESRNPQKYEQLSIFEWRKSG</sequence>
<evidence type="ECO:0000256" key="3">
    <source>
        <dbReference type="ARBA" id="ARBA00022723"/>
    </source>
</evidence>
<reference evidence="11" key="2">
    <citation type="submission" date="2020-03" db="EMBL/GenBank/DDBJ databases">
        <authorList>
            <person name="Sarangi A.N."/>
            <person name="Ghosh S."/>
            <person name="Mukherjee M."/>
            <person name="Tripathy S."/>
        </authorList>
    </citation>
    <scope>NUCLEOTIDE SEQUENCE</scope>
    <source>
        <strain evidence="11">VB511283</strain>
    </source>
</reference>
<reference evidence="11 13" key="1">
    <citation type="journal article" date="2015" name="Genome Announc.">
        <title>Draft Genome Sequence of the Terrestrial Cyanobacterium Scytonema millei VB511283, Isolated from Eastern India.</title>
        <authorList>
            <person name="Sen D."/>
            <person name="Chandrababunaidu M.M."/>
            <person name="Singh D."/>
            <person name="Sanghi N."/>
            <person name="Ghorai A."/>
            <person name="Mishra G.P."/>
            <person name="Madduluri M."/>
            <person name="Adhikary S.P."/>
            <person name="Tripathy S."/>
        </authorList>
    </citation>
    <scope>NUCLEOTIDE SEQUENCE [LARGE SCALE GENOMIC DNA]</scope>
    <source>
        <strain evidence="11 13">VB511283</strain>
    </source>
</reference>
<comment type="caution">
    <text evidence="11">The sequence shown here is derived from an EMBL/GenBank/DDBJ whole genome shotgun (WGS) entry which is preliminary data.</text>
</comment>
<keyword evidence="2" id="KW-0815">Transposition</keyword>
<dbReference type="InterPro" id="IPR010095">
    <property type="entry name" value="Cas12f1-like_TNB"/>
</dbReference>
<dbReference type="InterPro" id="IPR001959">
    <property type="entry name" value="Transposase"/>
</dbReference>
<dbReference type="GO" id="GO:0032196">
    <property type="term" value="P:transposition"/>
    <property type="evidence" value="ECO:0007669"/>
    <property type="project" value="UniProtKB-KW"/>
</dbReference>
<organism evidence="11 13">
    <name type="scientific">Scytonema millei VB511283</name>
    <dbReference type="NCBI Taxonomy" id="1245923"/>
    <lineage>
        <taxon>Bacteria</taxon>
        <taxon>Bacillati</taxon>
        <taxon>Cyanobacteriota</taxon>
        <taxon>Cyanophyceae</taxon>
        <taxon>Nostocales</taxon>
        <taxon>Scytonemataceae</taxon>
        <taxon>Scytonema</taxon>
    </lineage>
</organism>
<dbReference type="Proteomes" id="UP000031532">
    <property type="component" value="Unassembled WGS sequence"/>
</dbReference>
<evidence type="ECO:0000256" key="5">
    <source>
        <dbReference type="ARBA" id="ARBA00023125"/>
    </source>
</evidence>
<keyword evidence="13" id="KW-1185">Reference proteome</keyword>
<dbReference type="Pfam" id="PF01385">
    <property type="entry name" value="OrfB_IS605"/>
    <property type="match status" value="1"/>
</dbReference>
<evidence type="ECO:0000256" key="6">
    <source>
        <dbReference type="ARBA" id="ARBA00023172"/>
    </source>
</evidence>
<evidence type="ECO:0000256" key="4">
    <source>
        <dbReference type="ARBA" id="ARBA00022833"/>
    </source>
</evidence>
<dbReference type="Pfam" id="PF07282">
    <property type="entry name" value="Cas12f1-like_TNB"/>
    <property type="match status" value="1"/>
</dbReference>
<keyword evidence="4" id="KW-0862">Zinc</keyword>
<evidence type="ECO:0000259" key="7">
    <source>
        <dbReference type="Pfam" id="PF01385"/>
    </source>
</evidence>
<dbReference type="EMBL" id="JTJC03000003">
    <property type="protein sequence ID" value="NHC35465.1"/>
    <property type="molecule type" value="Genomic_DNA"/>
</dbReference>
<keyword evidence="3" id="KW-0479">Metal-binding</keyword>
<name>A0A9X5I547_9CYAN</name>
<evidence type="ECO:0000256" key="1">
    <source>
        <dbReference type="ARBA" id="ARBA00008761"/>
    </source>
</evidence>
<keyword evidence="6" id="KW-0233">DNA recombination</keyword>
<feature type="domain" description="Transposase putative helix-turn-helix" evidence="9">
    <location>
        <begin position="1"/>
        <end position="45"/>
    </location>
</feature>
<protein>
    <submittedName>
        <fullName evidence="11">Transposase</fullName>
    </submittedName>
</protein>
<dbReference type="GO" id="GO:0006310">
    <property type="term" value="P:DNA recombination"/>
    <property type="evidence" value="ECO:0007669"/>
    <property type="project" value="UniProtKB-KW"/>
</dbReference>
<gene>
    <name evidence="10" type="ORF">QH73_0012480</name>
    <name evidence="11" type="ORF">QH73_0013290</name>
    <name evidence="12" type="ORF">QH73_0017245</name>
</gene>
<dbReference type="EMBL" id="JTJC03000004">
    <property type="protein sequence ID" value="NHC36371.1"/>
    <property type="molecule type" value="Genomic_DNA"/>
</dbReference>
<keyword evidence="5" id="KW-0238">DNA-binding</keyword>
<dbReference type="RefSeq" id="WP_039713397.1">
    <property type="nucleotide sequence ID" value="NZ_JTJC03000003.1"/>
</dbReference>
<dbReference type="GO" id="GO:0046872">
    <property type="term" value="F:metal ion binding"/>
    <property type="evidence" value="ECO:0007669"/>
    <property type="project" value="UniProtKB-KW"/>
</dbReference>
<evidence type="ECO:0000313" key="12">
    <source>
        <dbReference type="EMBL" id="NHC36371.1"/>
    </source>
</evidence>
<evidence type="ECO:0000259" key="9">
    <source>
        <dbReference type="Pfam" id="PF12323"/>
    </source>
</evidence>
<dbReference type="EMBL" id="JTJC03000003">
    <property type="protein sequence ID" value="NHC35625.1"/>
    <property type="molecule type" value="Genomic_DNA"/>
</dbReference>
<comment type="similarity">
    <text evidence="1">In the C-terminal section; belongs to the transposase 35 family.</text>
</comment>
<dbReference type="OrthoDB" id="448372at2"/>
<dbReference type="Pfam" id="PF12323">
    <property type="entry name" value="HTH_OrfB_IS605"/>
    <property type="match status" value="1"/>
</dbReference>
<proteinExistence type="inferred from homology"/>